<protein>
    <submittedName>
        <fullName evidence="2">Uncharacterized protein</fullName>
    </submittedName>
</protein>
<proteinExistence type="predicted"/>
<gene>
    <name evidence="2" type="ORF">niasHS_001610</name>
</gene>
<comment type="caution">
    <text evidence="2">The sequence shown here is derived from an EMBL/GenBank/DDBJ whole genome shotgun (WGS) entry which is preliminary data.</text>
</comment>
<evidence type="ECO:0000313" key="2">
    <source>
        <dbReference type="EMBL" id="KAL3101150.1"/>
    </source>
</evidence>
<dbReference type="AlphaFoldDB" id="A0ABD2KDX7"/>
<feature type="region of interest" description="Disordered" evidence="1">
    <location>
        <begin position="45"/>
        <end position="65"/>
    </location>
</feature>
<feature type="compositionally biased region" description="Basic and acidic residues" evidence="1">
    <location>
        <begin position="48"/>
        <end position="65"/>
    </location>
</feature>
<reference evidence="2 3" key="1">
    <citation type="submission" date="2024-10" db="EMBL/GenBank/DDBJ databases">
        <authorList>
            <person name="Kim D."/>
        </authorList>
    </citation>
    <scope>NUCLEOTIDE SEQUENCE [LARGE SCALE GENOMIC DNA]</scope>
    <source>
        <strain evidence="2">Taebaek</strain>
    </source>
</reference>
<organism evidence="2 3">
    <name type="scientific">Heterodera schachtii</name>
    <name type="common">Sugarbeet cyst nematode worm</name>
    <name type="synonym">Tylenchus schachtii</name>
    <dbReference type="NCBI Taxonomy" id="97005"/>
    <lineage>
        <taxon>Eukaryota</taxon>
        <taxon>Metazoa</taxon>
        <taxon>Ecdysozoa</taxon>
        <taxon>Nematoda</taxon>
        <taxon>Chromadorea</taxon>
        <taxon>Rhabditida</taxon>
        <taxon>Tylenchina</taxon>
        <taxon>Tylenchomorpha</taxon>
        <taxon>Tylenchoidea</taxon>
        <taxon>Heteroderidae</taxon>
        <taxon>Heteroderinae</taxon>
        <taxon>Heterodera</taxon>
    </lineage>
</organism>
<dbReference type="Proteomes" id="UP001620645">
    <property type="component" value="Unassembled WGS sequence"/>
</dbReference>
<keyword evidence="3" id="KW-1185">Reference proteome</keyword>
<evidence type="ECO:0000256" key="1">
    <source>
        <dbReference type="SAM" id="MobiDB-lite"/>
    </source>
</evidence>
<accession>A0ABD2KDX7</accession>
<dbReference type="EMBL" id="JBICCN010000027">
    <property type="protein sequence ID" value="KAL3101150.1"/>
    <property type="molecule type" value="Genomic_DNA"/>
</dbReference>
<sequence length="92" mass="10474">MLFLRPPLLNQKQNELQNSVAYSVTNRSSTFLPFIHLHKCTAAATQQTDKRTNGRRKLGETADGRRIHRGAPLGAFFRQLANRSNNKQQIIN</sequence>
<evidence type="ECO:0000313" key="3">
    <source>
        <dbReference type="Proteomes" id="UP001620645"/>
    </source>
</evidence>
<name>A0ABD2KDX7_HETSC</name>